<feature type="chain" id="PRO_5045949409" description="6-phosphogluconolactonase" evidence="2">
    <location>
        <begin position="17"/>
        <end position="411"/>
    </location>
</feature>
<dbReference type="PANTHER" id="PTHR30344:SF1">
    <property type="entry name" value="6-PHOSPHOGLUCONOLACTONASE"/>
    <property type="match status" value="1"/>
</dbReference>
<dbReference type="SUPFAM" id="SSF75011">
    <property type="entry name" value="3-carboxy-cis,cis-mucoante lactonizing enzyme"/>
    <property type="match status" value="1"/>
</dbReference>
<dbReference type="Pfam" id="PF10282">
    <property type="entry name" value="Lactonase"/>
    <property type="match status" value="1"/>
</dbReference>
<comment type="caution">
    <text evidence="3">The sequence shown here is derived from an EMBL/GenBank/DDBJ whole genome shotgun (WGS) entry which is preliminary data.</text>
</comment>
<gene>
    <name evidence="3" type="ORF">Plec18167_005590</name>
</gene>
<dbReference type="PANTHER" id="PTHR30344">
    <property type="entry name" value="6-PHOSPHOGLUCONOLACTONASE-RELATED"/>
    <property type="match status" value="1"/>
</dbReference>
<protein>
    <recommendedName>
        <fullName evidence="5">6-phosphogluconolactonase</fullName>
    </recommendedName>
</protein>
<comment type="similarity">
    <text evidence="1">Belongs to the cycloisomerase 2 family.</text>
</comment>
<accession>A0ABR3XIZ8</accession>
<reference evidence="3 4" key="1">
    <citation type="journal article" date="2024" name="IMA Fungus">
        <title>IMA Genome - F19 : A genome assembly and annotation guide to empower mycologists, including annotated draft genome sequences of Ceratocystis pirilliformis, Diaporthe australafricana, Fusarium ophioides, Paecilomyces lecythidis, and Sporothrix stenoceras.</title>
        <authorList>
            <person name="Aylward J."/>
            <person name="Wilson A.M."/>
            <person name="Visagie C.M."/>
            <person name="Spraker J."/>
            <person name="Barnes I."/>
            <person name="Buitendag C."/>
            <person name="Ceriani C."/>
            <person name="Del Mar Angel L."/>
            <person name="du Plessis D."/>
            <person name="Fuchs T."/>
            <person name="Gasser K."/>
            <person name="Kramer D."/>
            <person name="Li W."/>
            <person name="Munsamy K."/>
            <person name="Piso A."/>
            <person name="Price J.L."/>
            <person name="Sonnekus B."/>
            <person name="Thomas C."/>
            <person name="van der Nest A."/>
            <person name="van Dijk A."/>
            <person name="van Heerden A."/>
            <person name="van Vuuren N."/>
            <person name="Yilmaz N."/>
            <person name="Duong T.A."/>
            <person name="van der Merwe N.A."/>
            <person name="Wingfield M.J."/>
            <person name="Wingfield B.D."/>
        </authorList>
    </citation>
    <scope>NUCLEOTIDE SEQUENCE [LARGE SCALE GENOMIC DNA]</scope>
    <source>
        <strain evidence="3 4">CMW 18167</strain>
    </source>
</reference>
<keyword evidence="4" id="KW-1185">Reference proteome</keyword>
<evidence type="ECO:0000256" key="1">
    <source>
        <dbReference type="ARBA" id="ARBA00005564"/>
    </source>
</evidence>
<sequence length="411" mass="43695">MRALFSLLSLPALAAAANLYVSHYNGNVYSLALTSIPGAQRRNEEAAAVNYTLTQTAALKTCGSMPSWLTFDASTRVLYCSDETGDSTSPGSLTALAASTDGKLSEIAKVDTIGGGVNNVIYNRDDGKKFIAIAHYEGSALSTFPLPLKSNTQPLQTFNFTLSKPGAVPSRQDAPHPHQVFLDPTGTFLLSPDLGSDLVRVYRIEPNSGSLKECPGINVTPGTGPRHGTFWTPGASSLRLRKQRRSLAETVLYIVGELGNKVTAYSVTYDMKSNCLGFNETQALYPYPNGTALPSGASVAEIRLEQPYLYISIRSDHAFPPNDSLATLQQNNTGGLSFQRLSSSYGTVPRTFAINKEGDLVAIGNQASSNVAIVQRDPHTGQLGNEVASLAVGDPGTVGAAEGLSSVIWEE</sequence>
<keyword evidence="2" id="KW-0732">Signal</keyword>
<evidence type="ECO:0000313" key="3">
    <source>
        <dbReference type="EMBL" id="KAL1875654.1"/>
    </source>
</evidence>
<evidence type="ECO:0000313" key="4">
    <source>
        <dbReference type="Proteomes" id="UP001583193"/>
    </source>
</evidence>
<feature type="signal peptide" evidence="2">
    <location>
        <begin position="1"/>
        <end position="16"/>
    </location>
</feature>
<dbReference type="InterPro" id="IPR015943">
    <property type="entry name" value="WD40/YVTN_repeat-like_dom_sf"/>
</dbReference>
<proteinExistence type="inferred from homology"/>
<evidence type="ECO:0000256" key="2">
    <source>
        <dbReference type="SAM" id="SignalP"/>
    </source>
</evidence>
<dbReference type="EMBL" id="JAVDPF010000017">
    <property type="protein sequence ID" value="KAL1875654.1"/>
    <property type="molecule type" value="Genomic_DNA"/>
</dbReference>
<evidence type="ECO:0008006" key="5">
    <source>
        <dbReference type="Google" id="ProtNLM"/>
    </source>
</evidence>
<dbReference type="InterPro" id="IPR050282">
    <property type="entry name" value="Cycloisomerase_2"/>
</dbReference>
<name>A0ABR3XIZ8_9EURO</name>
<dbReference type="Proteomes" id="UP001583193">
    <property type="component" value="Unassembled WGS sequence"/>
</dbReference>
<organism evidence="3 4">
    <name type="scientific">Paecilomyces lecythidis</name>
    <dbReference type="NCBI Taxonomy" id="3004212"/>
    <lineage>
        <taxon>Eukaryota</taxon>
        <taxon>Fungi</taxon>
        <taxon>Dikarya</taxon>
        <taxon>Ascomycota</taxon>
        <taxon>Pezizomycotina</taxon>
        <taxon>Eurotiomycetes</taxon>
        <taxon>Eurotiomycetidae</taxon>
        <taxon>Eurotiales</taxon>
        <taxon>Thermoascaceae</taxon>
        <taxon>Paecilomyces</taxon>
    </lineage>
</organism>
<dbReference type="InterPro" id="IPR019405">
    <property type="entry name" value="Lactonase_7-beta_prop"/>
</dbReference>
<dbReference type="Gene3D" id="2.130.10.10">
    <property type="entry name" value="YVTN repeat-like/Quinoprotein amine dehydrogenase"/>
    <property type="match status" value="1"/>
</dbReference>